<dbReference type="InterPro" id="IPR025749">
    <property type="entry name" value="Sphingomyelin_synth-like_dom"/>
</dbReference>
<evidence type="ECO:0000256" key="3">
    <source>
        <dbReference type="ARBA" id="ARBA00022679"/>
    </source>
</evidence>
<gene>
    <name evidence="11" type="ORF">TrCOL_g10039</name>
</gene>
<evidence type="ECO:0000256" key="1">
    <source>
        <dbReference type="ARBA" id="ARBA00004141"/>
    </source>
</evidence>
<sequence length="298" mass="35040">MRRSEFDRAVQGAIDRKLARLPPWWVSRAVLVFFLQFISIYINTIASNVAVVRWGNLHNLTAVPDVIHDTIPRYSNHYLNEFPQLVLFLAVLTYFVVYDIYGLAYPAGGQYLRWESWCRYLETRVCMDLMRASTVWLTNIPDPNGRGCMDVETFEIENVLTTFTFRRCGDNIFSGHASNLISLCIIVQAYIFKLPWISRSPTLFYALSFSLWTLAVGECFYIVVARLHYTVDVVLALFLCVSVWLAYIPTHWGNKEKFFTYWHWKDGRYRRYREWEEDAVHMHKKMHEGEADSIADRL</sequence>
<evidence type="ECO:0000313" key="12">
    <source>
        <dbReference type="Proteomes" id="UP001165065"/>
    </source>
</evidence>
<accession>A0A9W7L848</accession>
<dbReference type="GO" id="GO:0000139">
    <property type="term" value="C:Golgi membrane"/>
    <property type="evidence" value="ECO:0007669"/>
    <property type="project" value="TreeGrafter"/>
</dbReference>
<comment type="similarity">
    <text evidence="2">Belongs to the sphingomyelin synthase family.</text>
</comment>
<dbReference type="AlphaFoldDB" id="A0A9W7L848"/>
<dbReference type="GO" id="GO:0005789">
    <property type="term" value="C:endoplasmic reticulum membrane"/>
    <property type="evidence" value="ECO:0007669"/>
    <property type="project" value="TreeGrafter"/>
</dbReference>
<keyword evidence="3" id="KW-0808">Transferase</keyword>
<comment type="caution">
    <text evidence="11">The sequence shown here is derived from an EMBL/GenBank/DDBJ whole genome shotgun (WGS) entry which is preliminary data.</text>
</comment>
<organism evidence="11 12">
    <name type="scientific">Triparma columacea</name>
    <dbReference type="NCBI Taxonomy" id="722753"/>
    <lineage>
        <taxon>Eukaryota</taxon>
        <taxon>Sar</taxon>
        <taxon>Stramenopiles</taxon>
        <taxon>Ochrophyta</taxon>
        <taxon>Bolidophyceae</taxon>
        <taxon>Parmales</taxon>
        <taxon>Triparmaceae</taxon>
        <taxon>Triparma</taxon>
    </lineage>
</organism>
<evidence type="ECO:0000256" key="7">
    <source>
        <dbReference type="ARBA" id="ARBA00023098"/>
    </source>
</evidence>
<feature type="domain" description="Sphingomyelin synthase-like" evidence="10">
    <location>
        <begin position="168"/>
        <end position="247"/>
    </location>
</feature>
<keyword evidence="7" id="KW-0443">Lipid metabolism</keyword>
<dbReference type="GO" id="GO:0033188">
    <property type="term" value="F:sphingomyelin synthase activity"/>
    <property type="evidence" value="ECO:0007669"/>
    <property type="project" value="TreeGrafter"/>
</dbReference>
<keyword evidence="8 9" id="KW-0472">Membrane</keyword>
<dbReference type="PANTHER" id="PTHR21290">
    <property type="entry name" value="SPHINGOMYELIN SYNTHETASE"/>
    <property type="match status" value="1"/>
</dbReference>
<feature type="transmembrane region" description="Helical" evidence="9">
    <location>
        <begin position="203"/>
        <end position="223"/>
    </location>
</feature>
<evidence type="ECO:0000256" key="2">
    <source>
        <dbReference type="ARBA" id="ARBA00005441"/>
    </source>
</evidence>
<protein>
    <recommendedName>
        <fullName evidence="10">Sphingomyelin synthase-like domain-containing protein</fullName>
    </recommendedName>
</protein>
<name>A0A9W7L848_9STRA</name>
<dbReference type="GO" id="GO:0046513">
    <property type="term" value="P:ceramide biosynthetic process"/>
    <property type="evidence" value="ECO:0007669"/>
    <property type="project" value="TreeGrafter"/>
</dbReference>
<keyword evidence="6 9" id="KW-1133">Transmembrane helix</keyword>
<evidence type="ECO:0000256" key="6">
    <source>
        <dbReference type="ARBA" id="ARBA00022989"/>
    </source>
</evidence>
<feature type="transmembrane region" description="Helical" evidence="9">
    <location>
        <begin position="85"/>
        <end position="104"/>
    </location>
</feature>
<evidence type="ECO:0000313" key="11">
    <source>
        <dbReference type="EMBL" id="GMI37246.1"/>
    </source>
</evidence>
<evidence type="ECO:0000256" key="9">
    <source>
        <dbReference type="SAM" id="Phobius"/>
    </source>
</evidence>
<dbReference type="Pfam" id="PF14360">
    <property type="entry name" value="PAP2_C"/>
    <property type="match status" value="1"/>
</dbReference>
<feature type="transmembrane region" description="Helical" evidence="9">
    <location>
        <begin position="229"/>
        <end position="248"/>
    </location>
</feature>
<reference evidence="12" key="1">
    <citation type="journal article" date="2023" name="Commun. Biol.">
        <title>Genome analysis of Parmales, the sister group of diatoms, reveals the evolutionary specialization of diatoms from phago-mixotrophs to photoautotrophs.</title>
        <authorList>
            <person name="Ban H."/>
            <person name="Sato S."/>
            <person name="Yoshikawa S."/>
            <person name="Yamada K."/>
            <person name="Nakamura Y."/>
            <person name="Ichinomiya M."/>
            <person name="Sato N."/>
            <person name="Blanc-Mathieu R."/>
            <person name="Endo H."/>
            <person name="Kuwata A."/>
            <person name="Ogata H."/>
        </authorList>
    </citation>
    <scope>NUCLEOTIDE SEQUENCE [LARGE SCALE GENOMIC DNA]</scope>
</reference>
<evidence type="ECO:0000256" key="4">
    <source>
        <dbReference type="ARBA" id="ARBA00022692"/>
    </source>
</evidence>
<dbReference type="GO" id="GO:0005886">
    <property type="term" value="C:plasma membrane"/>
    <property type="evidence" value="ECO:0007669"/>
    <property type="project" value="TreeGrafter"/>
</dbReference>
<evidence type="ECO:0000256" key="5">
    <source>
        <dbReference type="ARBA" id="ARBA00022919"/>
    </source>
</evidence>
<dbReference type="InterPro" id="IPR045221">
    <property type="entry name" value="Sphingomyelin_synth-like"/>
</dbReference>
<dbReference type="GO" id="GO:0047493">
    <property type="term" value="F:ceramide cholinephosphotransferase activity"/>
    <property type="evidence" value="ECO:0007669"/>
    <property type="project" value="TreeGrafter"/>
</dbReference>
<keyword evidence="4 9" id="KW-0812">Transmembrane</keyword>
<dbReference type="Proteomes" id="UP001165065">
    <property type="component" value="Unassembled WGS sequence"/>
</dbReference>
<proteinExistence type="inferred from homology"/>
<comment type="subcellular location">
    <subcellularLocation>
        <location evidence="1">Membrane</location>
        <topology evidence="1">Multi-pass membrane protein</topology>
    </subcellularLocation>
</comment>
<evidence type="ECO:0000256" key="8">
    <source>
        <dbReference type="ARBA" id="ARBA00023136"/>
    </source>
</evidence>
<feature type="transmembrane region" description="Helical" evidence="9">
    <location>
        <begin position="21"/>
        <end position="42"/>
    </location>
</feature>
<dbReference type="OrthoDB" id="346910at2759"/>
<evidence type="ECO:0000259" key="10">
    <source>
        <dbReference type="Pfam" id="PF14360"/>
    </source>
</evidence>
<dbReference type="PANTHER" id="PTHR21290:SF25">
    <property type="entry name" value="SPHINGOMYELIN SYNTHASE-RELATED PROTEIN 1"/>
    <property type="match status" value="1"/>
</dbReference>
<keyword evidence="12" id="KW-1185">Reference proteome</keyword>
<keyword evidence="5" id="KW-0746">Sphingolipid metabolism</keyword>
<dbReference type="EMBL" id="BRYA01000072">
    <property type="protein sequence ID" value="GMI37246.1"/>
    <property type="molecule type" value="Genomic_DNA"/>
</dbReference>